<dbReference type="OrthoDB" id="9887730at2"/>
<sequence>MDKDKIQHLLRKFFIHIIDTCSKGTKTYYDFMVSINFTEGRITVFDDDDKIIGEEIIFGFISSENKGITSSEVIPILRNQLHLLYTDGVFNEDFIGEPFSITYITDEEPVELLFVYEDQLLLERPLLENMGEELDTFFDNLFSE</sequence>
<proteinExistence type="predicted"/>
<dbReference type="AlphaFoldDB" id="A0A1T4NFU8"/>
<reference evidence="2" key="1">
    <citation type="submission" date="2017-02" db="EMBL/GenBank/DDBJ databases">
        <authorList>
            <person name="Varghese N."/>
            <person name="Submissions S."/>
        </authorList>
    </citation>
    <scope>NUCLEOTIDE SEQUENCE [LARGE SCALE GENOMIC DNA]</scope>
    <source>
        <strain evidence="2">ATCC 51356</strain>
    </source>
</reference>
<dbReference type="Proteomes" id="UP000190121">
    <property type="component" value="Unassembled WGS sequence"/>
</dbReference>
<dbReference type="RefSeq" id="WP_078737029.1">
    <property type="nucleotide sequence ID" value="NZ_FUXE01000010.1"/>
</dbReference>
<dbReference type="EMBL" id="FUXE01000010">
    <property type="protein sequence ID" value="SJZ78094.1"/>
    <property type="molecule type" value="Genomic_DNA"/>
</dbReference>
<evidence type="ECO:0000313" key="1">
    <source>
        <dbReference type="EMBL" id="SJZ78094.1"/>
    </source>
</evidence>
<name>A0A1T4NFU8_9PORP</name>
<gene>
    <name evidence="1" type="ORF">SAMN02745171_01113</name>
</gene>
<organism evidence="1 2">
    <name type="scientific">Porphyromonas circumdentaria</name>
    <dbReference type="NCBI Taxonomy" id="29524"/>
    <lineage>
        <taxon>Bacteria</taxon>
        <taxon>Pseudomonadati</taxon>
        <taxon>Bacteroidota</taxon>
        <taxon>Bacteroidia</taxon>
        <taxon>Bacteroidales</taxon>
        <taxon>Porphyromonadaceae</taxon>
        <taxon>Porphyromonas</taxon>
    </lineage>
</organism>
<evidence type="ECO:0000313" key="2">
    <source>
        <dbReference type="Proteomes" id="UP000190121"/>
    </source>
</evidence>
<protein>
    <submittedName>
        <fullName evidence="1">Uncharacterized protein</fullName>
    </submittedName>
</protein>
<keyword evidence="2" id="KW-1185">Reference proteome</keyword>
<accession>A0A1T4NFU8</accession>